<evidence type="ECO:0000313" key="3">
    <source>
        <dbReference type="Proteomes" id="UP000048984"/>
    </source>
</evidence>
<dbReference type="STRING" id="665126.ABB55_07650"/>
<name>A0A0P6VZF3_9HYPH</name>
<reference evidence="2 3" key="1">
    <citation type="submission" date="2015-09" db="EMBL/GenBank/DDBJ databases">
        <authorList>
            <person name="Jackson K.R."/>
            <person name="Lunt B.L."/>
            <person name="Fisher J.N.B."/>
            <person name="Gardner A.V."/>
            <person name="Bailey M.E."/>
            <person name="Deus L.M."/>
            <person name="Earl A.S."/>
            <person name="Gibby P.D."/>
            <person name="Hartmann K.A."/>
            <person name="Liu J.E."/>
            <person name="Manci A.M."/>
            <person name="Nielsen D.A."/>
            <person name="Solomon M.B."/>
            <person name="Breakwell D.P."/>
            <person name="Burnett S.H."/>
            <person name="Grose J.H."/>
        </authorList>
    </citation>
    <scope>NUCLEOTIDE SEQUENCE [LARGE SCALE GENOMIC DNA]</scope>
    <source>
        <strain evidence="2 3">16</strain>
    </source>
</reference>
<protein>
    <submittedName>
        <fullName evidence="2">Uncharacterized protein</fullName>
    </submittedName>
</protein>
<reference evidence="2 3" key="2">
    <citation type="submission" date="2015-10" db="EMBL/GenBank/DDBJ databases">
        <title>Draft Genome Sequence of Prosthecomicrobium hirschii ATCC 27832.</title>
        <authorList>
            <person name="Daniel J."/>
            <person name="Givan S.A."/>
            <person name="Brun Y.V."/>
            <person name="Brown P.J."/>
        </authorList>
    </citation>
    <scope>NUCLEOTIDE SEQUENCE [LARGE SCALE GENOMIC DNA]</scope>
    <source>
        <strain evidence="2 3">16</strain>
    </source>
</reference>
<gene>
    <name evidence="2" type="ORF">ABB55_07650</name>
</gene>
<feature type="region of interest" description="Disordered" evidence="1">
    <location>
        <begin position="199"/>
        <end position="251"/>
    </location>
</feature>
<comment type="caution">
    <text evidence="2">The sequence shown here is derived from an EMBL/GenBank/DDBJ whole genome shotgun (WGS) entry which is preliminary data.</text>
</comment>
<evidence type="ECO:0000313" key="2">
    <source>
        <dbReference type="EMBL" id="KPL52115.1"/>
    </source>
</evidence>
<dbReference type="AlphaFoldDB" id="A0A0P6VZF3"/>
<feature type="compositionally biased region" description="Low complexity" evidence="1">
    <location>
        <begin position="209"/>
        <end position="231"/>
    </location>
</feature>
<keyword evidence="3" id="KW-1185">Reference proteome</keyword>
<feature type="region of interest" description="Disordered" evidence="1">
    <location>
        <begin position="73"/>
        <end position="93"/>
    </location>
</feature>
<evidence type="ECO:0000256" key="1">
    <source>
        <dbReference type="SAM" id="MobiDB-lite"/>
    </source>
</evidence>
<accession>A0A0P6VZF3</accession>
<dbReference type="Proteomes" id="UP000048984">
    <property type="component" value="Unassembled WGS sequence"/>
</dbReference>
<dbReference type="EMBL" id="LJYW01000001">
    <property type="protein sequence ID" value="KPL52115.1"/>
    <property type="molecule type" value="Genomic_DNA"/>
</dbReference>
<feature type="compositionally biased region" description="Low complexity" evidence="1">
    <location>
        <begin position="76"/>
        <end position="85"/>
    </location>
</feature>
<proteinExistence type="predicted"/>
<organism evidence="2 3">
    <name type="scientific">Prosthecodimorpha hirschii</name>
    <dbReference type="NCBI Taxonomy" id="665126"/>
    <lineage>
        <taxon>Bacteria</taxon>
        <taxon>Pseudomonadati</taxon>
        <taxon>Pseudomonadota</taxon>
        <taxon>Alphaproteobacteria</taxon>
        <taxon>Hyphomicrobiales</taxon>
        <taxon>Ancalomicrobiaceae</taxon>
        <taxon>Prosthecodimorpha</taxon>
    </lineage>
</organism>
<feature type="region of interest" description="Disordered" evidence="1">
    <location>
        <begin position="382"/>
        <end position="410"/>
    </location>
</feature>
<sequence>MTAMITLERILSMVEQIGQTTTAITVAKNLVTENELKLIPPPAQTFDAPESLPPETADPYRARPAVSPALTLAGLSSPTATSPAANADSGPEALAPWAGVDAAEAGDAPAPAPFTAMPGQTATGPISASLLATSLAARALRPDDGMVSDAGEAARTADTARALTTRELIDRALEETLNLIEGDRETLADRTTAAAAAAAQNRRLGGTEGSASAVRAAAASTDADGATAQGTERSARASSSTEGRTSGLAAAGLPLADPATLSAAAADGRAGTIIDSMILNAAMIPGWPRPRPLTGALPEEEAMRARKAAAGQAADGAEEPSLVGEALLLSYLAALGVGEAMMARIRTLLVDENRRRNFLLFLARILKALKSIMASLKEELKRMREEQEAPPEPDPGTDMLPRGRRHRLQL</sequence>